<comment type="similarity">
    <text evidence="1 7">Belongs to the glycosyl hydrolase 43 family.</text>
</comment>
<dbReference type="Gene3D" id="2.115.10.20">
    <property type="entry name" value="Glycosyl hydrolase domain, family 43"/>
    <property type="match status" value="1"/>
</dbReference>
<keyword evidence="2" id="KW-0858">Xylan degradation</keyword>
<comment type="caution">
    <text evidence="8">The sequence shown here is derived from an EMBL/GenBank/DDBJ whole genome shotgun (WGS) entry which is preliminary data.</text>
</comment>
<dbReference type="InterPro" id="IPR006710">
    <property type="entry name" value="Glyco_hydro_43"/>
</dbReference>
<accession>A0A9D2KFY8</accession>
<evidence type="ECO:0000256" key="1">
    <source>
        <dbReference type="ARBA" id="ARBA00009865"/>
    </source>
</evidence>
<evidence type="ECO:0000313" key="9">
    <source>
        <dbReference type="Proteomes" id="UP000824221"/>
    </source>
</evidence>
<dbReference type="PANTHER" id="PTHR43772">
    <property type="entry name" value="ENDO-1,4-BETA-XYLANASE"/>
    <property type="match status" value="1"/>
</dbReference>
<dbReference type="GO" id="GO:0004553">
    <property type="term" value="F:hydrolase activity, hydrolyzing O-glycosyl compounds"/>
    <property type="evidence" value="ECO:0007669"/>
    <property type="project" value="InterPro"/>
</dbReference>
<dbReference type="InterPro" id="IPR023296">
    <property type="entry name" value="Glyco_hydro_beta-prop_sf"/>
</dbReference>
<evidence type="ECO:0000256" key="4">
    <source>
        <dbReference type="ARBA" id="ARBA00023277"/>
    </source>
</evidence>
<dbReference type="Pfam" id="PF04616">
    <property type="entry name" value="Glyco_hydro_43"/>
    <property type="match status" value="1"/>
</dbReference>
<organism evidence="8 9">
    <name type="scientific">Candidatus Gallimonas gallistercoris</name>
    <dbReference type="NCBI Taxonomy" id="2838602"/>
    <lineage>
        <taxon>Bacteria</taxon>
        <taxon>Bacillati</taxon>
        <taxon>Bacillota</taxon>
        <taxon>Clostridia</taxon>
        <taxon>Candidatus Gallimonas</taxon>
    </lineage>
</organism>
<evidence type="ECO:0000256" key="5">
    <source>
        <dbReference type="ARBA" id="ARBA00023295"/>
    </source>
</evidence>
<reference evidence="8" key="1">
    <citation type="journal article" date="2021" name="PeerJ">
        <title>Extensive microbial diversity within the chicken gut microbiome revealed by metagenomics and culture.</title>
        <authorList>
            <person name="Gilroy R."/>
            <person name="Ravi A."/>
            <person name="Getino M."/>
            <person name="Pursley I."/>
            <person name="Horton D.L."/>
            <person name="Alikhan N.F."/>
            <person name="Baker D."/>
            <person name="Gharbi K."/>
            <person name="Hall N."/>
            <person name="Watson M."/>
            <person name="Adriaenssens E.M."/>
            <person name="Foster-Nyarko E."/>
            <person name="Jarju S."/>
            <person name="Secka A."/>
            <person name="Antonio M."/>
            <person name="Oren A."/>
            <person name="Chaudhuri R.R."/>
            <person name="La Ragione R."/>
            <person name="Hildebrand F."/>
            <person name="Pallen M.J."/>
        </authorList>
    </citation>
    <scope>NUCLEOTIDE SEQUENCE</scope>
    <source>
        <strain evidence="8">CHK156-179</strain>
    </source>
</reference>
<dbReference type="InterPro" id="IPR052176">
    <property type="entry name" value="Glycosyl_Hydrlase_43_Enz"/>
</dbReference>
<keyword evidence="3 7" id="KW-0378">Hydrolase</keyword>
<dbReference type="CDD" id="cd18620">
    <property type="entry name" value="GH43_XylA-like"/>
    <property type="match status" value="1"/>
</dbReference>
<evidence type="ECO:0000256" key="2">
    <source>
        <dbReference type="ARBA" id="ARBA00022651"/>
    </source>
</evidence>
<dbReference type="AlphaFoldDB" id="A0A9D2KFY8"/>
<evidence type="ECO:0000256" key="6">
    <source>
        <dbReference type="PIRSR" id="PIRSR606710-2"/>
    </source>
</evidence>
<keyword evidence="4" id="KW-0119">Carbohydrate metabolism</keyword>
<reference evidence="8" key="2">
    <citation type="submission" date="2021-04" db="EMBL/GenBank/DDBJ databases">
        <authorList>
            <person name="Gilroy R."/>
        </authorList>
    </citation>
    <scope>NUCLEOTIDE SEQUENCE</scope>
    <source>
        <strain evidence="8">CHK156-179</strain>
    </source>
</reference>
<dbReference type="PANTHER" id="PTHR43772:SF2">
    <property type="entry name" value="PUTATIVE (AFU_ORTHOLOGUE AFUA_2G04480)-RELATED"/>
    <property type="match status" value="1"/>
</dbReference>
<dbReference type="Proteomes" id="UP000824221">
    <property type="component" value="Unassembled WGS sequence"/>
</dbReference>
<sequence>MKDRVVNPYLPSYEYMPDGEPHLFEGRLYVFGSHDKFGGKVYCENDYTCWSAPEDDLSDWKCEGIVYRRTQDPTPCGLLHTHMWAPDVCRGADGRYYLYYAMEWYNRVGVAVAQTPAGPYEYYGEVRYEDGTRYGGRENERIRFDPAVLHEDGVTYLYTGFSSDRMGFLCKIAHINITGEGSTVVRLGKDMLTIEGEPKMLLPGTRNSSGTGFEGHEFYEAMSMRKFGEKYYAVYSSVLSHELCYAVSDHPDGGFQFGGPLHSNGNIFGGSPAQYYWGNDHGGIECVNGKYYIFGHRQTGKNECSRQGVAEPVRFENGRFYPAEMTSQGLYGKPLPAKGSYEAGIACVLKSKQGACKVTKMRGKKHPYITQDGKDRESDPAQYVANFGDGCVAGFKYFSIPEGAQLTLTVRGHHGRRAKGKLQVSSDETFSRVSEAAWNGAKESRVSLRLPFQGTCTLYVRFLGKGAVDLISLQF</sequence>
<feature type="site" description="Important for catalytic activity, responsible for pKa modulation of the active site Glu and correct orientation of both the proton donor and substrate" evidence="6">
    <location>
        <position position="145"/>
    </location>
</feature>
<dbReference type="GO" id="GO:0045493">
    <property type="term" value="P:xylan catabolic process"/>
    <property type="evidence" value="ECO:0007669"/>
    <property type="project" value="UniProtKB-KW"/>
</dbReference>
<keyword evidence="5 7" id="KW-0326">Glycosidase</keyword>
<evidence type="ECO:0000256" key="3">
    <source>
        <dbReference type="ARBA" id="ARBA00022801"/>
    </source>
</evidence>
<evidence type="ECO:0000256" key="7">
    <source>
        <dbReference type="RuleBase" id="RU361187"/>
    </source>
</evidence>
<dbReference type="SUPFAM" id="SSF75005">
    <property type="entry name" value="Arabinanase/levansucrase/invertase"/>
    <property type="match status" value="1"/>
</dbReference>
<evidence type="ECO:0000313" key="8">
    <source>
        <dbReference type="EMBL" id="HJA02776.1"/>
    </source>
</evidence>
<gene>
    <name evidence="8" type="ORF">H9797_05290</name>
</gene>
<protein>
    <submittedName>
        <fullName evidence="8">Family 43 glycosylhydrolase</fullName>
    </submittedName>
</protein>
<keyword evidence="2" id="KW-0624">Polysaccharide degradation</keyword>
<name>A0A9D2KFY8_9FIRM</name>
<dbReference type="EMBL" id="DXAJ01000080">
    <property type="protein sequence ID" value="HJA02776.1"/>
    <property type="molecule type" value="Genomic_DNA"/>
</dbReference>
<proteinExistence type="inferred from homology"/>